<evidence type="ECO:0000256" key="5">
    <source>
        <dbReference type="ARBA" id="ARBA00022741"/>
    </source>
</evidence>
<keyword evidence="3" id="KW-0597">Phosphoprotein</keyword>
<comment type="caution">
    <text evidence="11">The sequence shown here is derived from an EMBL/GenBank/DDBJ whole genome shotgun (WGS) entry which is preliminary data.</text>
</comment>
<sequence length="660" mass="70085">MRTPRSPWPVWAGAAFAGLLLLLVAGSLAVEPRLRELGVTGFVARFDAFRASGALAFGIPGVIVVVRRPEVRVGWIMLAVGAVQGVSLALGSYGLLGINGVDGGLPLDDQLMWISNWGWTPAYLAVPTLFLLLFPDGRLPSRRWRPAAVLTWAAIVLATLGWALLPMADVDVAGLYPPGYQGLVPPWNGLAMPAQTAGLVCGALAAAAALASLVYRYRRSSGEVRRQVQWVLAAGLVTLVLLIVAQVGNSGLPLLLAPLPLPVAVTVAVVFHRLWDIDLLLVRTLTLGALSLTLLAAYAGSVLLLGRLFPEMPLVAVAVVAALAQPAYGRIRARANRLVFGERDDPVAALRRLGDRLSGGGLPGELLGQVAESLGRTLRVRRVAVEEDGVVVAEWSTGPEGPVERFPLLHRGEQVGTLVVGEPLRVRDREVLAELAPHIAVAVRAHRLGADLERSHQRLLAAREEERNRLLHELHDGVGPTLAALAFQADRGRRLVDGQPEAERLLEALAARIRSTVVDVRAIVNDLRPPPLEDLGLAGALAELGRGFAGSLVVEVDAAADLPPMPATVELAAYRIAAEALTNAARHAAASHCQIRLRAARDLELRVDDDGIGIPDQVRRGVGLGSMRRRAVELGGSFDLATPGTGGTRVLVTLPLREAG</sequence>
<evidence type="ECO:0000256" key="1">
    <source>
        <dbReference type="ARBA" id="ARBA00000085"/>
    </source>
</evidence>
<dbReference type="SMART" id="SM00387">
    <property type="entry name" value="HATPase_c"/>
    <property type="match status" value="1"/>
</dbReference>
<dbReference type="GO" id="GO:0000155">
    <property type="term" value="F:phosphorelay sensor kinase activity"/>
    <property type="evidence" value="ECO:0007669"/>
    <property type="project" value="InterPro"/>
</dbReference>
<dbReference type="GO" id="GO:0005524">
    <property type="term" value="F:ATP binding"/>
    <property type="evidence" value="ECO:0007669"/>
    <property type="project" value="UniProtKB-KW"/>
</dbReference>
<dbReference type="Gene3D" id="1.20.5.1930">
    <property type="match status" value="1"/>
</dbReference>
<dbReference type="SUPFAM" id="SSF55874">
    <property type="entry name" value="ATPase domain of HSP90 chaperone/DNA topoisomerase II/histidine kinase"/>
    <property type="match status" value="1"/>
</dbReference>
<evidence type="ECO:0000256" key="3">
    <source>
        <dbReference type="ARBA" id="ARBA00022553"/>
    </source>
</evidence>
<keyword evidence="7" id="KW-0067">ATP-binding</keyword>
<dbReference type="InterPro" id="IPR005467">
    <property type="entry name" value="His_kinase_dom"/>
</dbReference>
<evidence type="ECO:0000259" key="10">
    <source>
        <dbReference type="PROSITE" id="PS50109"/>
    </source>
</evidence>
<gene>
    <name evidence="11" type="ORF">Aph01nite_77140</name>
</gene>
<dbReference type="PANTHER" id="PTHR24421:SF10">
    <property type="entry name" value="NITRATE_NITRITE SENSOR PROTEIN NARQ"/>
    <property type="match status" value="1"/>
</dbReference>
<evidence type="ECO:0000256" key="9">
    <source>
        <dbReference type="SAM" id="Phobius"/>
    </source>
</evidence>
<dbReference type="InterPro" id="IPR003594">
    <property type="entry name" value="HATPase_dom"/>
</dbReference>
<evidence type="ECO:0000256" key="7">
    <source>
        <dbReference type="ARBA" id="ARBA00022840"/>
    </source>
</evidence>
<feature type="transmembrane region" description="Helical" evidence="9">
    <location>
        <begin position="196"/>
        <end position="215"/>
    </location>
</feature>
<evidence type="ECO:0000256" key="8">
    <source>
        <dbReference type="ARBA" id="ARBA00023012"/>
    </source>
</evidence>
<keyword evidence="9" id="KW-0812">Transmembrane</keyword>
<keyword evidence="8" id="KW-0902">Two-component regulatory system</keyword>
<evidence type="ECO:0000256" key="6">
    <source>
        <dbReference type="ARBA" id="ARBA00022777"/>
    </source>
</evidence>
<dbReference type="CDD" id="cd16917">
    <property type="entry name" value="HATPase_UhpB-NarQ-NarX-like"/>
    <property type="match status" value="1"/>
</dbReference>
<dbReference type="Gene3D" id="3.30.565.10">
    <property type="entry name" value="Histidine kinase-like ATPase, C-terminal domain"/>
    <property type="match status" value="1"/>
</dbReference>
<protein>
    <recommendedName>
        <fullName evidence="2">histidine kinase</fullName>
        <ecNumber evidence="2">2.7.13.3</ecNumber>
    </recommendedName>
</protein>
<accession>A0A919UQ32</accession>
<feature type="domain" description="Histidine kinase" evidence="10">
    <location>
        <begin position="575"/>
        <end position="658"/>
    </location>
</feature>
<dbReference type="Pfam" id="PF02518">
    <property type="entry name" value="HATPase_c"/>
    <property type="match status" value="1"/>
</dbReference>
<dbReference type="PANTHER" id="PTHR24421">
    <property type="entry name" value="NITRATE/NITRITE SENSOR PROTEIN NARX-RELATED"/>
    <property type="match status" value="1"/>
</dbReference>
<dbReference type="RefSeq" id="WP_204046013.1">
    <property type="nucleotide sequence ID" value="NZ_BOOA01000124.1"/>
</dbReference>
<dbReference type="EMBL" id="BOOA01000124">
    <property type="protein sequence ID" value="GIH29404.1"/>
    <property type="molecule type" value="Genomic_DNA"/>
</dbReference>
<evidence type="ECO:0000256" key="4">
    <source>
        <dbReference type="ARBA" id="ARBA00022679"/>
    </source>
</evidence>
<evidence type="ECO:0000313" key="12">
    <source>
        <dbReference type="Proteomes" id="UP000640052"/>
    </source>
</evidence>
<dbReference type="InterPro" id="IPR011712">
    <property type="entry name" value="Sig_transdc_His_kin_sub3_dim/P"/>
</dbReference>
<organism evidence="11 12">
    <name type="scientific">Acrocarpospora phusangensis</name>
    <dbReference type="NCBI Taxonomy" id="1070424"/>
    <lineage>
        <taxon>Bacteria</taxon>
        <taxon>Bacillati</taxon>
        <taxon>Actinomycetota</taxon>
        <taxon>Actinomycetes</taxon>
        <taxon>Streptosporangiales</taxon>
        <taxon>Streptosporangiaceae</taxon>
        <taxon>Acrocarpospora</taxon>
    </lineage>
</organism>
<feature type="transmembrane region" description="Helical" evidence="9">
    <location>
        <begin position="287"/>
        <end position="306"/>
    </location>
</feature>
<keyword evidence="5" id="KW-0547">Nucleotide-binding</keyword>
<feature type="transmembrane region" description="Helical" evidence="9">
    <location>
        <begin position="48"/>
        <end position="66"/>
    </location>
</feature>
<reference evidence="11" key="1">
    <citation type="submission" date="2021-01" db="EMBL/GenBank/DDBJ databases">
        <title>Whole genome shotgun sequence of Acrocarpospora phusangensis NBRC 108782.</title>
        <authorList>
            <person name="Komaki H."/>
            <person name="Tamura T."/>
        </authorList>
    </citation>
    <scope>NUCLEOTIDE SEQUENCE</scope>
    <source>
        <strain evidence="11">NBRC 108782</strain>
    </source>
</reference>
<feature type="transmembrane region" description="Helical" evidence="9">
    <location>
        <begin position="73"/>
        <end position="96"/>
    </location>
</feature>
<proteinExistence type="predicted"/>
<keyword evidence="6" id="KW-0418">Kinase</keyword>
<dbReference type="AlphaFoldDB" id="A0A919UQ32"/>
<dbReference type="GO" id="GO:0016020">
    <property type="term" value="C:membrane"/>
    <property type="evidence" value="ECO:0007669"/>
    <property type="project" value="InterPro"/>
</dbReference>
<dbReference type="Pfam" id="PF07730">
    <property type="entry name" value="HisKA_3"/>
    <property type="match status" value="1"/>
</dbReference>
<dbReference type="InterPro" id="IPR050482">
    <property type="entry name" value="Sensor_HK_TwoCompSys"/>
</dbReference>
<keyword evidence="9" id="KW-1133">Transmembrane helix</keyword>
<keyword evidence="12" id="KW-1185">Reference proteome</keyword>
<evidence type="ECO:0000256" key="2">
    <source>
        <dbReference type="ARBA" id="ARBA00012438"/>
    </source>
</evidence>
<evidence type="ECO:0000313" key="11">
    <source>
        <dbReference type="EMBL" id="GIH29404.1"/>
    </source>
</evidence>
<dbReference type="GO" id="GO:0046983">
    <property type="term" value="F:protein dimerization activity"/>
    <property type="evidence" value="ECO:0007669"/>
    <property type="project" value="InterPro"/>
</dbReference>
<keyword evidence="9" id="KW-0472">Membrane</keyword>
<dbReference type="InterPro" id="IPR036890">
    <property type="entry name" value="HATPase_C_sf"/>
</dbReference>
<feature type="transmembrane region" description="Helical" evidence="9">
    <location>
        <begin position="254"/>
        <end position="275"/>
    </location>
</feature>
<dbReference type="EC" id="2.7.13.3" evidence="2"/>
<feature type="transmembrane region" description="Helical" evidence="9">
    <location>
        <begin position="227"/>
        <end position="248"/>
    </location>
</feature>
<name>A0A919UQ32_9ACTN</name>
<dbReference type="Proteomes" id="UP000640052">
    <property type="component" value="Unassembled WGS sequence"/>
</dbReference>
<feature type="transmembrane region" description="Helical" evidence="9">
    <location>
        <begin position="116"/>
        <end position="134"/>
    </location>
</feature>
<keyword evidence="4" id="KW-0808">Transferase</keyword>
<feature type="transmembrane region" description="Helical" evidence="9">
    <location>
        <begin position="146"/>
        <end position="165"/>
    </location>
</feature>
<comment type="catalytic activity">
    <reaction evidence="1">
        <text>ATP + protein L-histidine = ADP + protein N-phospho-L-histidine.</text>
        <dbReference type="EC" id="2.7.13.3"/>
    </reaction>
</comment>
<dbReference type="PROSITE" id="PS50109">
    <property type="entry name" value="HIS_KIN"/>
    <property type="match status" value="1"/>
</dbReference>